<sequence>MIVVFSVLLVLCTVVIAVQGLRLRRAGARAGARPLPGPRPGDRLPAARAAELERAVTDGRRAVQRAEAERDSARSELRGARSELEGARSERDSALAERDRALERAADAAREAETAAEEADGARATSERAGAEARRARGEADAAHEQAARLLTETEALRVRAGKAEERARQEAESARRARKEAEECRKALEPMDDPDWVQSELDEMRRLATNGGTLPPVADADRPATDIPQQLPLSPDATTDSVLDGADLGALVVRAASVCGDGHRRRQQHRRDAVLLRVPVGMGRPTLLSAVAAGTPDGAWSQSAASHACRALLTQIQNHAAVLGPWLHDEAAADVPGPAAALRLALNDVGQAIRVEARGRGWVSAEGTQDDRAVGVSLTGLLSPLGDSGTRTHLAFGVGDGMVLRLRDRTWTTVFPAGDRHIGETTPLPVKGAPVRWLAVPSREGDRLVVCTRPTAQLLLNEVTGSWFADRWTDGQPRLTSFLLQLGARIRGAVEDRTMACVWDHGYASHAAETRYLPGSPR</sequence>
<feature type="region of interest" description="Disordered" evidence="1">
    <location>
        <begin position="59"/>
        <end position="134"/>
    </location>
</feature>
<accession>A0ABQ3RRZ0</accession>
<feature type="compositionally biased region" description="Basic and acidic residues" evidence="1">
    <location>
        <begin position="59"/>
        <end position="113"/>
    </location>
</feature>
<keyword evidence="3" id="KW-1185">Reference proteome</keyword>
<evidence type="ECO:0000313" key="2">
    <source>
        <dbReference type="EMBL" id="GHI58627.1"/>
    </source>
</evidence>
<protein>
    <submittedName>
        <fullName evidence="2">Uncharacterized protein</fullName>
    </submittedName>
</protein>
<dbReference type="GeneID" id="91468215"/>
<proteinExistence type="predicted"/>
<reference evidence="3" key="1">
    <citation type="submission" date="2023-07" db="EMBL/GenBank/DDBJ databases">
        <title>Whole genome shotgun sequence of Streptomyces cacaoi subsp. asoensis NBRC 13813.</title>
        <authorList>
            <person name="Komaki H."/>
            <person name="Tamura T."/>
        </authorList>
    </citation>
    <scope>NUCLEOTIDE SEQUENCE [LARGE SCALE GENOMIC DNA]</scope>
    <source>
        <strain evidence="3">NBRC 13813</strain>
    </source>
</reference>
<dbReference type="EMBL" id="BNEB01000001">
    <property type="protein sequence ID" value="GHI58627.1"/>
    <property type="molecule type" value="Genomic_DNA"/>
</dbReference>
<gene>
    <name evidence="2" type="ORF">Saso_02770</name>
</gene>
<evidence type="ECO:0000313" key="3">
    <source>
        <dbReference type="Proteomes" id="UP000649259"/>
    </source>
</evidence>
<dbReference type="RefSeq" id="WP_189917163.1">
    <property type="nucleotide sequence ID" value="NZ_BMSI01000001.1"/>
</dbReference>
<name>A0ABQ3RRZ0_9ACTN</name>
<dbReference type="Proteomes" id="UP000649259">
    <property type="component" value="Unassembled WGS sequence"/>
</dbReference>
<feature type="compositionally biased region" description="Basic and acidic residues" evidence="1">
    <location>
        <begin position="125"/>
        <end position="134"/>
    </location>
</feature>
<organism evidence="2 3">
    <name type="scientific">Streptomyces asoensis</name>
    <dbReference type="NCBI Taxonomy" id="249586"/>
    <lineage>
        <taxon>Bacteria</taxon>
        <taxon>Bacillati</taxon>
        <taxon>Actinomycetota</taxon>
        <taxon>Actinomycetes</taxon>
        <taxon>Kitasatosporales</taxon>
        <taxon>Streptomycetaceae</taxon>
        <taxon>Streptomyces</taxon>
    </lineage>
</organism>
<evidence type="ECO:0000256" key="1">
    <source>
        <dbReference type="SAM" id="MobiDB-lite"/>
    </source>
</evidence>
<comment type="caution">
    <text evidence="2">The sequence shown here is derived from an EMBL/GenBank/DDBJ whole genome shotgun (WGS) entry which is preliminary data.</text>
</comment>